<dbReference type="InterPro" id="IPR006768">
    <property type="entry name" value="Cwf19-like_C_dom-1"/>
</dbReference>
<name>A0AAV2IPW1_LYMST</name>
<dbReference type="GO" id="GO:0000398">
    <property type="term" value="P:mRNA splicing, via spliceosome"/>
    <property type="evidence" value="ECO:0007669"/>
    <property type="project" value="TreeGrafter"/>
</dbReference>
<protein>
    <recommendedName>
        <fullName evidence="7">CWF19-like protein 2</fullName>
    </recommendedName>
</protein>
<feature type="compositionally biased region" description="Basic residues" evidence="2">
    <location>
        <begin position="71"/>
        <end position="87"/>
    </location>
</feature>
<comment type="similarity">
    <text evidence="1">Belongs to the CWF19 family.</text>
</comment>
<feature type="compositionally biased region" description="Basic residues" evidence="2">
    <location>
        <begin position="605"/>
        <end position="614"/>
    </location>
</feature>
<feature type="region of interest" description="Disordered" evidence="2">
    <location>
        <begin position="60"/>
        <end position="196"/>
    </location>
</feature>
<reference evidence="5 6" key="1">
    <citation type="submission" date="2024-04" db="EMBL/GenBank/DDBJ databases">
        <authorList>
            <consortium name="Genoscope - CEA"/>
            <person name="William W."/>
        </authorList>
    </citation>
    <scope>NUCLEOTIDE SEQUENCE [LARGE SCALE GENOMIC DNA]</scope>
</reference>
<dbReference type="InterPro" id="IPR040194">
    <property type="entry name" value="Cwf19-like"/>
</dbReference>
<evidence type="ECO:0000256" key="2">
    <source>
        <dbReference type="SAM" id="MobiDB-lite"/>
    </source>
</evidence>
<feature type="compositionally biased region" description="Basic and acidic residues" evidence="2">
    <location>
        <begin position="485"/>
        <end position="494"/>
    </location>
</feature>
<keyword evidence="6" id="KW-1185">Reference proteome</keyword>
<feature type="region of interest" description="Disordered" evidence="2">
    <location>
        <begin position="239"/>
        <end position="505"/>
    </location>
</feature>
<dbReference type="Gene3D" id="3.30.428.10">
    <property type="entry name" value="HIT-like"/>
    <property type="match status" value="1"/>
</dbReference>
<dbReference type="AlphaFoldDB" id="A0AAV2IPW1"/>
<evidence type="ECO:0000313" key="5">
    <source>
        <dbReference type="EMBL" id="CAL1548336.1"/>
    </source>
</evidence>
<feature type="compositionally biased region" description="Basic and acidic residues" evidence="2">
    <location>
        <begin position="173"/>
        <end position="187"/>
    </location>
</feature>
<dbReference type="InterPro" id="IPR036265">
    <property type="entry name" value="HIT-like_sf"/>
</dbReference>
<feature type="compositionally biased region" description="Basic and acidic residues" evidence="2">
    <location>
        <begin position="561"/>
        <end position="573"/>
    </location>
</feature>
<organism evidence="5 6">
    <name type="scientific">Lymnaea stagnalis</name>
    <name type="common">Great pond snail</name>
    <name type="synonym">Helix stagnalis</name>
    <dbReference type="NCBI Taxonomy" id="6523"/>
    <lineage>
        <taxon>Eukaryota</taxon>
        <taxon>Metazoa</taxon>
        <taxon>Spiralia</taxon>
        <taxon>Lophotrochozoa</taxon>
        <taxon>Mollusca</taxon>
        <taxon>Gastropoda</taxon>
        <taxon>Heterobranchia</taxon>
        <taxon>Euthyneura</taxon>
        <taxon>Panpulmonata</taxon>
        <taxon>Hygrophila</taxon>
        <taxon>Lymnaeoidea</taxon>
        <taxon>Lymnaeidae</taxon>
        <taxon>Lymnaea</taxon>
    </lineage>
</organism>
<dbReference type="Proteomes" id="UP001497497">
    <property type="component" value="Unassembled WGS sequence"/>
</dbReference>
<feature type="domain" description="Cwf19-like C-terminal" evidence="4">
    <location>
        <begin position="696"/>
        <end position="816"/>
    </location>
</feature>
<evidence type="ECO:0000256" key="1">
    <source>
        <dbReference type="ARBA" id="ARBA00006795"/>
    </source>
</evidence>
<dbReference type="GO" id="GO:0071014">
    <property type="term" value="C:post-mRNA release spliceosomal complex"/>
    <property type="evidence" value="ECO:0007669"/>
    <property type="project" value="TreeGrafter"/>
</dbReference>
<evidence type="ECO:0000259" key="4">
    <source>
        <dbReference type="Pfam" id="PF04677"/>
    </source>
</evidence>
<sequence length="926" mass="107582">MTEKYKNFQSEYELDAQKEENKKARQFILEKAKKKYEISEAKNERARKLGEGTWMLDSVSQRIAKEEKASKKVKKKKLKKEKKKKYRSSSSSESDNEKCWSEVTKTDVPSSTVKGPQLQRESWMEAPIDLIPTTSRQELRDIIRQQKEESKRETEKINQPGQHALELNPYWRDGGKGLPEEQPEKKSLLPLASAGDGGVSWLRKAYSRCKDQAKEKGRSLEEVAAERWGSLKKLESMLAEAELKQKRNNRRPQREERDEKRDRERQRWYDSRSRESEHKKNRERQKGNEWEKNREEKNEKRNTYSENYREERDKDRMSNKSSRERRDHSKDREYNRRERDEFDDKQRSSADAKKEFRFQRPGSDSEEESHKSRHSISKSSHYIEKDLGRKSTFMKPSELESEDRHDSRNVDTENRNGRSYLRSTGKSTSPDHKAPRWKKKVAEEVDVRKDKAEEKEKVKRTKTRRKSSSPSSDSSSSNCESNSGTDHEPSDKDSPQVPPAKILTEQELNDLAAKILRAEIMGDNSLAAELKSTLEKARKLRETFKQGQEQATPDFSHRRKDNPVKDKKRRGDAGEEDDVVVLSRTSKSGMVRPVVGSSDEWGKRGGGKRRKKNVATHDTIGERTIYFDDDDKLDLKALVEQEKAGTAEDQNAMFARLAGKSQDRDLDVDDMFVSKAAQKQNTEQAAMRDRSAAIFEHKKINAAMEKCQRCLKKIPKHLIIALGSKSYLCLPHHRSLTEGHCLIVPMQHVASATSMDEDIWREMQLFRKSLVQMFTDQGQDVVFMETVMHLKHFPHTVIECVPLDKELGDLAPIYFKKAVQEAGPEWSDNKKIYSLSDKDIRHVIPKGFPYFSVDFGLQGGYATVIEDESKFPAYFGREIVGGMLDAEPTLWRNPHKQSFEDQRQKVLQFEQMWRAFDWTKDLSLND</sequence>
<accession>A0AAV2IPW1</accession>
<feature type="region of interest" description="Disordered" evidence="2">
    <location>
        <begin position="539"/>
        <end position="615"/>
    </location>
</feature>
<comment type="caution">
    <text evidence="5">The sequence shown here is derived from an EMBL/GenBank/DDBJ whole genome shotgun (WGS) entry which is preliminary data.</text>
</comment>
<gene>
    <name evidence="5" type="ORF">GSLYS_00021653001</name>
</gene>
<dbReference type="Pfam" id="PF04677">
    <property type="entry name" value="CwfJ_C_1"/>
    <property type="match status" value="1"/>
</dbReference>
<feature type="compositionally biased region" description="Low complexity" evidence="2">
    <location>
        <begin position="468"/>
        <end position="483"/>
    </location>
</feature>
<dbReference type="Pfam" id="PF04676">
    <property type="entry name" value="CwfJ_C_2"/>
    <property type="match status" value="1"/>
</dbReference>
<feature type="domain" description="Cwf19-like protein C-terminal" evidence="3">
    <location>
        <begin position="825"/>
        <end position="919"/>
    </location>
</feature>
<proteinExistence type="inferred from homology"/>
<feature type="compositionally biased region" description="Basic and acidic residues" evidence="2">
    <location>
        <begin position="252"/>
        <end position="358"/>
    </location>
</feature>
<feature type="compositionally biased region" description="Basic and acidic residues" evidence="2">
    <location>
        <begin position="429"/>
        <end position="457"/>
    </location>
</feature>
<dbReference type="PANTHER" id="PTHR12072">
    <property type="entry name" value="CWF19, CELL CYCLE CONTROL PROTEIN"/>
    <property type="match status" value="1"/>
</dbReference>
<dbReference type="InterPro" id="IPR006767">
    <property type="entry name" value="Cwf19-like_C_dom-2"/>
</dbReference>
<dbReference type="EMBL" id="CAXITT010001279">
    <property type="protein sequence ID" value="CAL1548336.1"/>
    <property type="molecule type" value="Genomic_DNA"/>
</dbReference>
<evidence type="ECO:0000313" key="6">
    <source>
        <dbReference type="Proteomes" id="UP001497497"/>
    </source>
</evidence>
<feature type="compositionally biased region" description="Basic and acidic residues" evidence="2">
    <location>
        <begin position="137"/>
        <end position="156"/>
    </location>
</feature>
<dbReference type="PANTHER" id="PTHR12072:SF5">
    <property type="entry name" value="CWF19-LIKE PROTEIN 2"/>
    <property type="match status" value="1"/>
</dbReference>
<feature type="compositionally biased region" description="Basic and acidic residues" evidence="2">
    <location>
        <begin position="402"/>
        <end position="416"/>
    </location>
</feature>
<dbReference type="SUPFAM" id="SSF54197">
    <property type="entry name" value="HIT-like"/>
    <property type="match status" value="1"/>
</dbReference>
<evidence type="ECO:0008006" key="7">
    <source>
        <dbReference type="Google" id="ProtNLM"/>
    </source>
</evidence>
<feature type="compositionally biased region" description="Basic residues" evidence="2">
    <location>
        <begin position="458"/>
        <end position="467"/>
    </location>
</feature>
<evidence type="ECO:0000259" key="3">
    <source>
        <dbReference type="Pfam" id="PF04676"/>
    </source>
</evidence>